<dbReference type="RefSeq" id="XP_068364836.1">
    <property type="nucleotide sequence ID" value="XM_068500370.1"/>
</dbReference>
<comment type="similarity">
    <text evidence="1">Belongs to the peptidase C1 family.</text>
</comment>
<sequence>MITYLLFSFGLRKIVPSPDPLTNISDLPFFYNFLESYPECDYSDTMMPCNCSYALSVLKAIGHRFCRQTHRTTILSPQYAMTCDITNDGCNGGCQVSTYNFLETNGVPDIDCHPWNNKFKNSYSFELCSKCYNKSRMTLYKLKKKSTRRLLSAPDMMRAIYERGPITATIVTDDRFRNYHDGGVYISLNHIASEVGDHTIEIVGWGVRQGSPYWIARGSNDDNWGEEGYIKIGMGVNNGNLENSAYEADPYI</sequence>
<dbReference type="SMART" id="SM00645">
    <property type="entry name" value="Pept_C1"/>
    <property type="match status" value="1"/>
</dbReference>
<dbReference type="OrthoDB" id="190265at2759"/>
<evidence type="ECO:0000313" key="4">
    <source>
        <dbReference type="Proteomes" id="UP000179807"/>
    </source>
</evidence>
<dbReference type="InterPro" id="IPR038765">
    <property type="entry name" value="Papain-like_cys_pep_sf"/>
</dbReference>
<dbReference type="Pfam" id="PF00112">
    <property type="entry name" value="Peptidase_C1"/>
    <property type="match status" value="1"/>
</dbReference>
<comment type="caution">
    <text evidence="3">The sequence shown here is derived from an EMBL/GenBank/DDBJ whole genome shotgun (WGS) entry which is preliminary data.</text>
</comment>
<dbReference type="GO" id="GO:0008234">
    <property type="term" value="F:cysteine-type peptidase activity"/>
    <property type="evidence" value="ECO:0007669"/>
    <property type="project" value="InterPro"/>
</dbReference>
<proteinExistence type="inferred from homology"/>
<dbReference type="InterPro" id="IPR000668">
    <property type="entry name" value="Peptidase_C1A_C"/>
</dbReference>
<protein>
    <submittedName>
        <fullName evidence="3">Clan CA, family C1, cathepsin B-like cysteine peptidase</fullName>
    </submittedName>
</protein>
<dbReference type="SUPFAM" id="SSF54001">
    <property type="entry name" value="Cysteine proteinases"/>
    <property type="match status" value="1"/>
</dbReference>
<evidence type="ECO:0000256" key="1">
    <source>
        <dbReference type="ARBA" id="ARBA00008455"/>
    </source>
</evidence>
<dbReference type="EMBL" id="MLAK01000581">
    <property type="protein sequence ID" value="OHT11700.1"/>
    <property type="molecule type" value="Genomic_DNA"/>
</dbReference>
<name>A0A1J4KPI2_9EUKA</name>
<dbReference type="InterPro" id="IPR013128">
    <property type="entry name" value="Peptidase_C1A"/>
</dbReference>
<organism evidence="3 4">
    <name type="scientific">Tritrichomonas foetus</name>
    <dbReference type="NCBI Taxonomy" id="1144522"/>
    <lineage>
        <taxon>Eukaryota</taxon>
        <taxon>Metamonada</taxon>
        <taxon>Parabasalia</taxon>
        <taxon>Tritrichomonadida</taxon>
        <taxon>Tritrichomonadidae</taxon>
        <taxon>Tritrichomonas</taxon>
    </lineage>
</organism>
<dbReference type="AlphaFoldDB" id="A0A1J4KPI2"/>
<dbReference type="GeneID" id="94835074"/>
<gene>
    <name evidence="3" type="ORF">TRFO_18758</name>
</gene>
<dbReference type="Gene3D" id="3.90.70.10">
    <property type="entry name" value="Cysteine proteinases"/>
    <property type="match status" value="1"/>
</dbReference>
<evidence type="ECO:0000259" key="2">
    <source>
        <dbReference type="SMART" id="SM00645"/>
    </source>
</evidence>
<dbReference type="VEuPathDB" id="TrichDB:TRFO_18758"/>
<reference evidence="3" key="1">
    <citation type="submission" date="2016-10" db="EMBL/GenBank/DDBJ databases">
        <authorList>
            <person name="Benchimol M."/>
            <person name="Almeida L.G."/>
            <person name="Vasconcelos A.T."/>
            <person name="Perreira-Neves A."/>
            <person name="Rosa I.A."/>
            <person name="Tasca T."/>
            <person name="Bogo M.R."/>
            <person name="de Souza W."/>
        </authorList>
    </citation>
    <scope>NUCLEOTIDE SEQUENCE [LARGE SCALE GENOMIC DNA]</scope>
    <source>
        <strain evidence="3">K</strain>
    </source>
</reference>
<evidence type="ECO:0000313" key="3">
    <source>
        <dbReference type="EMBL" id="OHT11700.1"/>
    </source>
</evidence>
<dbReference type="Proteomes" id="UP000179807">
    <property type="component" value="Unassembled WGS sequence"/>
</dbReference>
<dbReference type="GO" id="GO:0006508">
    <property type="term" value="P:proteolysis"/>
    <property type="evidence" value="ECO:0007669"/>
    <property type="project" value="InterPro"/>
</dbReference>
<accession>A0A1J4KPI2</accession>
<dbReference type="PANTHER" id="PTHR12411">
    <property type="entry name" value="CYSTEINE PROTEASE FAMILY C1-RELATED"/>
    <property type="match status" value="1"/>
</dbReference>
<keyword evidence="4" id="KW-1185">Reference proteome</keyword>
<feature type="domain" description="Peptidase C1A papain C-terminal" evidence="2">
    <location>
        <begin position="27"/>
        <end position="249"/>
    </location>
</feature>